<dbReference type="InterPro" id="IPR015914">
    <property type="entry name" value="PAPs_N"/>
</dbReference>
<dbReference type="SUPFAM" id="SSF52317">
    <property type="entry name" value="Class I glutamine amidotransferase-like"/>
    <property type="match status" value="1"/>
</dbReference>
<keyword evidence="2" id="KW-0472">Membrane</keyword>
<comment type="caution">
    <text evidence="5">The sequence shown here is derived from an EMBL/GenBank/DDBJ whole genome shotgun (WGS) entry which is preliminary data.</text>
</comment>
<dbReference type="Pfam" id="PF16656">
    <property type="entry name" value="Pur_ac_phosph_N"/>
    <property type="match status" value="2"/>
</dbReference>
<proteinExistence type="predicted"/>
<gene>
    <name evidence="5" type="ORF">ACFL27_24175</name>
</gene>
<evidence type="ECO:0000259" key="4">
    <source>
        <dbReference type="PROSITE" id="PS51841"/>
    </source>
</evidence>
<dbReference type="Gene3D" id="2.60.40.380">
    <property type="entry name" value="Purple acid phosphatase-like, N-terminal"/>
    <property type="match status" value="1"/>
</dbReference>
<feature type="region of interest" description="Disordered" evidence="1">
    <location>
        <begin position="412"/>
        <end position="433"/>
    </location>
</feature>
<dbReference type="PROSITE" id="PS50853">
    <property type="entry name" value="FN3"/>
    <property type="match status" value="1"/>
</dbReference>
<dbReference type="InterPro" id="IPR001322">
    <property type="entry name" value="Lamin_tail_dom"/>
</dbReference>
<keyword evidence="6" id="KW-1185">Reference proteome</keyword>
<dbReference type="InterPro" id="IPR013783">
    <property type="entry name" value="Ig-like_fold"/>
</dbReference>
<dbReference type="InterPro" id="IPR036116">
    <property type="entry name" value="FN3_sf"/>
</dbReference>
<dbReference type="InterPro" id="IPR003961">
    <property type="entry name" value="FN3_dom"/>
</dbReference>
<evidence type="ECO:0000313" key="6">
    <source>
        <dbReference type="Proteomes" id="UP001594351"/>
    </source>
</evidence>
<dbReference type="SMART" id="SM00060">
    <property type="entry name" value="FN3"/>
    <property type="match status" value="2"/>
</dbReference>
<keyword evidence="2" id="KW-1133">Transmembrane helix</keyword>
<dbReference type="InterPro" id="IPR029062">
    <property type="entry name" value="Class_I_gatase-like"/>
</dbReference>
<dbReference type="Gene3D" id="2.60.40.1260">
    <property type="entry name" value="Lamin Tail domain"/>
    <property type="match status" value="1"/>
</dbReference>
<accession>A0ABV6Z4E4</accession>
<dbReference type="SUPFAM" id="SSF74853">
    <property type="entry name" value="Lamin A/C globular tail domain"/>
    <property type="match status" value="1"/>
</dbReference>
<sequence>MKLNKVLTISLVVFCQFSVLLELSAEPIKFLFDASHEEMSGNADWIIDADNFNLPLPAYGVCPSTTNESNPQQIPSPAQSGIDLSTIETYWTGGISAWGVDLVQAGHTVESLPPGAAITYGDAGNTQDLSLYDVFIVCEPQIQFTAAEKTAILNFVGNGGGLFMVGDHDTSDRNCSGWDSPAIWNDLGSLTHFGIFFHEDGIDQSNPVDWFTDATDNNVSTDLTDPIIYGPAGDGIGGLGLFGSTSLLMDPTQNPTVRGHVWKTEADEGDLDLVTFATAEYGLGRVAAVGDSSPADDGTGDSGDNLYDGWDKAINVNNDIIFLNASYWLAGSEPDTTPPVIESGPSTTSSDCHVVIAWVTDEFSNSTVEYGLNLPYSMVVSAAQMVKGHEIVITGLTPSETYHYRVGSEDARGNGPTWSADDTFSTGPSQAPSIISGPAVTNITGTSAVITWETDEPATSVVDYGLTASYDQAETDLSYVIDHAVTLTGLDPTTEYHYQVSSTDSCAQGPTSSPDDQFTTTENAIDLSGWSIHQANSTQSYTFGSVTLPAGAYLILARNIDKTSFESTWGVTLSDSTVYINSAEVLPMINGDETFELRDNDGIAVDGPTVAMSGSAGWCLQRINPGDPALVEGSWNRVSYTEANPGSGAGTLSGAGVVINEFSDSGVNYIYEFVELYYDVASGTDNEPPTAYFASPQDSDNVSGSVTVKILATDESGISTVQTRYSSDPTYQDITFNAQSGFWEDTLDTESYSDGALTLYGRAVDASPQENEFLFSIQVTVDNSGGSNLADYPVISEFCVDPFVDEFIEIYNPLQTAVDVSAWTVAYAAKTQNPNSSAVTYYTFPASTSLAAGSYYLIACDDDPTVFGVAADGIGIGQGLGNSGGHIVLRNSSGTIIDKVGYGAASYPESAPIGSPDEDESNERKPGELNPTYGNGIDTNNNSDDFLMRATPEPQNTGSTPEFYPGTIPTLTTWALLFITVLFTVLLVYFQSSHKMTKNPNLIEAQAEKVSK</sequence>
<keyword evidence="2" id="KW-0812">Transmembrane</keyword>
<dbReference type="Proteomes" id="UP001594351">
    <property type="component" value="Unassembled WGS sequence"/>
</dbReference>
<evidence type="ECO:0000256" key="2">
    <source>
        <dbReference type="SAM" id="Phobius"/>
    </source>
</evidence>
<evidence type="ECO:0000259" key="3">
    <source>
        <dbReference type="PROSITE" id="PS50853"/>
    </source>
</evidence>
<reference evidence="5 6" key="1">
    <citation type="submission" date="2024-09" db="EMBL/GenBank/DDBJ databases">
        <title>Laminarin stimulates single cell rates of sulfate reduction while oxygen inhibits transcriptomic activity in coastal marine sediment.</title>
        <authorList>
            <person name="Lindsay M."/>
            <person name="Orcutt B."/>
            <person name="Emerson D."/>
            <person name="Stepanauskas R."/>
            <person name="D'Angelo T."/>
        </authorList>
    </citation>
    <scope>NUCLEOTIDE SEQUENCE [LARGE SCALE GENOMIC DNA]</scope>
    <source>
        <strain evidence="5">SAG AM-311-K15</strain>
    </source>
</reference>
<dbReference type="Gene3D" id="2.60.40.10">
    <property type="entry name" value="Immunoglobulins"/>
    <property type="match status" value="1"/>
</dbReference>
<organism evidence="5 6">
    <name type="scientific">candidate division CSSED10-310 bacterium</name>
    <dbReference type="NCBI Taxonomy" id="2855610"/>
    <lineage>
        <taxon>Bacteria</taxon>
        <taxon>Bacteria division CSSED10-310</taxon>
    </lineage>
</organism>
<feature type="domain" description="Fibronectin type-III" evidence="3">
    <location>
        <begin position="431"/>
        <end position="523"/>
    </location>
</feature>
<feature type="region of interest" description="Disordered" evidence="1">
    <location>
        <begin position="908"/>
        <end position="944"/>
    </location>
</feature>
<dbReference type="EMBL" id="JBHPBY010000469">
    <property type="protein sequence ID" value="MFC1853307.1"/>
    <property type="molecule type" value="Genomic_DNA"/>
</dbReference>
<name>A0ABV6Z4E4_UNCC1</name>
<feature type="compositionally biased region" description="Polar residues" evidence="1">
    <location>
        <begin position="416"/>
        <end position="433"/>
    </location>
</feature>
<protein>
    <submittedName>
        <fullName evidence="5">Lamin tail domain-containing protein</fullName>
    </submittedName>
</protein>
<dbReference type="InterPro" id="IPR036415">
    <property type="entry name" value="Lamin_tail_dom_sf"/>
</dbReference>
<dbReference type="SUPFAM" id="SSF49265">
    <property type="entry name" value="Fibronectin type III"/>
    <property type="match status" value="1"/>
</dbReference>
<evidence type="ECO:0000313" key="5">
    <source>
        <dbReference type="EMBL" id="MFC1853307.1"/>
    </source>
</evidence>
<dbReference type="PROSITE" id="PS51841">
    <property type="entry name" value="LTD"/>
    <property type="match status" value="1"/>
</dbReference>
<feature type="domain" description="LTD" evidence="4">
    <location>
        <begin position="784"/>
        <end position="904"/>
    </location>
</feature>
<evidence type="ECO:0000256" key="1">
    <source>
        <dbReference type="SAM" id="MobiDB-lite"/>
    </source>
</evidence>
<dbReference type="CDD" id="cd00063">
    <property type="entry name" value="FN3"/>
    <property type="match status" value="1"/>
</dbReference>
<dbReference type="Pfam" id="PF00932">
    <property type="entry name" value="LTD"/>
    <property type="match status" value="1"/>
</dbReference>
<feature type="transmembrane region" description="Helical" evidence="2">
    <location>
        <begin position="971"/>
        <end position="990"/>
    </location>
</feature>